<feature type="domain" description="RsgI N-terminal anti-sigma" evidence="7">
    <location>
        <begin position="5"/>
        <end position="53"/>
    </location>
</feature>
<accession>A0A1W1VZS2</accession>
<evidence type="ECO:0000313" key="8">
    <source>
        <dbReference type="EMBL" id="SMB98857.1"/>
    </source>
</evidence>
<feature type="compositionally biased region" description="Basic and acidic residues" evidence="6">
    <location>
        <begin position="364"/>
        <end position="395"/>
    </location>
</feature>
<evidence type="ECO:0000259" key="7">
    <source>
        <dbReference type="PROSITE" id="PS51849"/>
    </source>
</evidence>
<evidence type="ECO:0000313" key="9">
    <source>
        <dbReference type="Proteomes" id="UP000192569"/>
    </source>
</evidence>
<dbReference type="RefSeq" id="WP_172839160.1">
    <property type="nucleotide sequence ID" value="NZ_LT838272.1"/>
</dbReference>
<evidence type="ECO:0000256" key="5">
    <source>
        <dbReference type="ARBA" id="ARBA00023136"/>
    </source>
</evidence>
<name>A0A1W1VZS2_9FIRM</name>
<keyword evidence="4" id="KW-1133">Transmembrane helix</keyword>
<protein>
    <submittedName>
        <fullName evidence="8">Anti-sigma factor N-terminus</fullName>
    </submittedName>
</protein>
<keyword evidence="3" id="KW-0812">Transmembrane</keyword>
<keyword evidence="9" id="KW-1185">Reference proteome</keyword>
<evidence type="ECO:0000256" key="3">
    <source>
        <dbReference type="ARBA" id="ARBA00022692"/>
    </source>
</evidence>
<feature type="compositionally biased region" description="Basic and acidic residues" evidence="6">
    <location>
        <begin position="307"/>
        <end position="325"/>
    </location>
</feature>
<evidence type="ECO:0000256" key="4">
    <source>
        <dbReference type="ARBA" id="ARBA00022989"/>
    </source>
</evidence>
<dbReference type="GO" id="GO:0005886">
    <property type="term" value="C:plasma membrane"/>
    <property type="evidence" value="ECO:0007669"/>
    <property type="project" value="UniProtKB-SubCell"/>
</dbReference>
<dbReference type="Proteomes" id="UP000192569">
    <property type="component" value="Chromosome I"/>
</dbReference>
<dbReference type="EMBL" id="LT838272">
    <property type="protein sequence ID" value="SMB98857.1"/>
    <property type="molecule type" value="Genomic_DNA"/>
</dbReference>
<dbReference type="Pfam" id="PF12791">
    <property type="entry name" value="RsgI_N"/>
    <property type="match status" value="1"/>
</dbReference>
<dbReference type="STRING" id="698762.SAMN00808754_2592"/>
<proteinExistence type="predicted"/>
<dbReference type="Pfam" id="PF23750">
    <property type="entry name" value="RsgI_M"/>
    <property type="match status" value="1"/>
</dbReference>
<feature type="compositionally biased region" description="Basic and acidic residues" evidence="6">
    <location>
        <begin position="280"/>
        <end position="297"/>
    </location>
</feature>
<dbReference type="AlphaFoldDB" id="A0A1W1VZS2"/>
<sequence length="395" mass="43414">MGADERGLVLEIRGKEAIVLTPQGEFRRVRVPQPFPSIGEEIMLPPASSWTWARMKFAATAVALVFLAWGLSRIFSPGILARQQPAFYVAIDINPSLELVLNTQEKVMEANSLNTDGKVLLEGLNLRGQDVQDALRTLAKVALEKGYLRPGEEGFLLVSVVPGKETEEGIEAGDRLAGRLAKVAEEVLRAERVEPVVKAGTFKVELRKQAARLGLSPGKYALFLKALEAGLPVTVEALKERGALKALRQAGADPQKLWDSIVPDVRDKGEQHFNPVSPKEGSHVLERENRENKEGLPKKNLPPLPEGRLEEKPSRESPGVEKEGQDIGTAQKRGETGKAPIVFPKREETPGKKGDAFSPQDIKVNPEHPSKGVRIPERMEENKEGNRGIKEQSKE</sequence>
<evidence type="ECO:0000256" key="2">
    <source>
        <dbReference type="ARBA" id="ARBA00022475"/>
    </source>
</evidence>
<feature type="region of interest" description="Disordered" evidence="6">
    <location>
        <begin position="268"/>
        <end position="395"/>
    </location>
</feature>
<organism evidence="8 9">
    <name type="scientific">Thermanaeromonas toyohensis ToBE</name>
    <dbReference type="NCBI Taxonomy" id="698762"/>
    <lineage>
        <taxon>Bacteria</taxon>
        <taxon>Bacillati</taxon>
        <taxon>Bacillota</taxon>
        <taxon>Clostridia</taxon>
        <taxon>Neomoorellales</taxon>
        <taxon>Neomoorellaceae</taxon>
        <taxon>Thermanaeromonas</taxon>
    </lineage>
</organism>
<dbReference type="InterPro" id="IPR024449">
    <property type="entry name" value="Anti-sigma_RsgI_N"/>
</dbReference>
<keyword evidence="5" id="KW-0472">Membrane</keyword>
<evidence type="ECO:0000256" key="1">
    <source>
        <dbReference type="ARBA" id="ARBA00004162"/>
    </source>
</evidence>
<dbReference type="InterPro" id="IPR055431">
    <property type="entry name" value="RsgI_M"/>
</dbReference>
<reference evidence="8 9" key="1">
    <citation type="submission" date="2017-04" db="EMBL/GenBank/DDBJ databases">
        <authorList>
            <person name="Afonso C.L."/>
            <person name="Miller P.J."/>
            <person name="Scott M.A."/>
            <person name="Spackman E."/>
            <person name="Goraichik I."/>
            <person name="Dimitrov K.M."/>
            <person name="Suarez D.L."/>
            <person name="Swayne D.E."/>
        </authorList>
    </citation>
    <scope>NUCLEOTIDE SEQUENCE [LARGE SCALE GENOMIC DNA]</scope>
    <source>
        <strain evidence="8 9">ToBE</strain>
    </source>
</reference>
<evidence type="ECO:0000256" key="6">
    <source>
        <dbReference type="SAM" id="MobiDB-lite"/>
    </source>
</evidence>
<feature type="compositionally biased region" description="Basic and acidic residues" evidence="6">
    <location>
        <begin position="344"/>
        <end position="355"/>
    </location>
</feature>
<keyword evidence="2" id="KW-1003">Cell membrane</keyword>
<dbReference type="PROSITE" id="PS51849">
    <property type="entry name" value="RSGI_N"/>
    <property type="match status" value="1"/>
</dbReference>
<gene>
    <name evidence="8" type="ORF">SAMN00808754_2592</name>
</gene>
<comment type="subcellular location">
    <subcellularLocation>
        <location evidence="1">Cell membrane</location>
        <topology evidence="1">Single-pass membrane protein</topology>
    </subcellularLocation>
</comment>